<dbReference type="GO" id="GO:0000155">
    <property type="term" value="F:phosphorelay sensor kinase activity"/>
    <property type="evidence" value="ECO:0007669"/>
    <property type="project" value="InterPro"/>
</dbReference>
<dbReference type="InterPro" id="IPR011712">
    <property type="entry name" value="Sig_transdc_His_kin_sub3_dim/P"/>
</dbReference>
<evidence type="ECO:0000256" key="5">
    <source>
        <dbReference type="ARBA" id="ARBA00022741"/>
    </source>
</evidence>
<comment type="caution">
    <text evidence="12">The sequence shown here is derived from an EMBL/GenBank/DDBJ whole genome shotgun (WGS) entry which is preliminary data.</text>
</comment>
<dbReference type="PANTHER" id="PTHR24421">
    <property type="entry name" value="NITRATE/NITRITE SENSOR PROTEIN NARX-RELATED"/>
    <property type="match status" value="1"/>
</dbReference>
<evidence type="ECO:0000256" key="9">
    <source>
        <dbReference type="SAM" id="MobiDB-lite"/>
    </source>
</evidence>
<dbReference type="InterPro" id="IPR036890">
    <property type="entry name" value="HATPase_C_sf"/>
</dbReference>
<evidence type="ECO:0000256" key="4">
    <source>
        <dbReference type="ARBA" id="ARBA00022679"/>
    </source>
</evidence>
<organism evidence="12 13">
    <name type="scientific">Planobispora takensis</name>
    <dbReference type="NCBI Taxonomy" id="1367882"/>
    <lineage>
        <taxon>Bacteria</taxon>
        <taxon>Bacillati</taxon>
        <taxon>Actinomycetota</taxon>
        <taxon>Actinomycetes</taxon>
        <taxon>Streptosporangiales</taxon>
        <taxon>Streptosporangiaceae</taxon>
        <taxon>Planobispora</taxon>
    </lineage>
</organism>
<feature type="transmembrane region" description="Helical" evidence="10">
    <location>
        <begin position="84"/>
        <end position="111"/>
    </location>
</feature>
<feature type="transmembrane region" description="Helical" evidence="10">
    <location>
        <begin position="12"/>
        <end position="32"/>
    </location>
</feature>
<reference evidence="12" key="1">
    <citation type="submission" date="2021-01" db="EMBL/GenBank/DDBJ databases">
        <title>Whole genome shotgun sequence of Planobispora takensis NBRC 109077.</title>
        <authorList>
            <person name="Komaki H."/>
            <person name="Tamura T."/>
        </authorList>
    </citation>
    <scope>NUCLEOTIDE SEQUENCE</scope>
    <source>
        <strain evidence="12">NBRC 109077</strain>
    </source>
</reference>
<evidence type="ECO:0000256" key="6">
    <source>
        <dbReference type="ARBA" id="ARBA00022777"/>
    </source>
</evidence>
<keyword evidence="4" id="KW-0808">Transferase</keyword>
<keyword evidence="6" id="KW-0418">Kinase</keyword>
<keyword evidence="5" id="KW-0547">Nucleotide-binding</keyword>
<dbReference type="SUPFAM" id="SSF55874">
    <property type="entry name" value="ATPase domain of HSP90 chaperone/DNA topoisomerase II/histidine kinase"/>
    <property type="match status" value="1"/>
</dbReference>
<dbReference type="EMBL" id="BOOK01000038">
    <property type="protein sequence ID" value="GII03359.1"/>
    <property type="molecule type" value="Genomic_DNA"/>
</dbReference>
<dbReference type="GO" id="GO:0046983">
    <property type="term" value="F:protein dimerization activity"/>
    <property type="evidence" value="ECO:0007669"/>
    <property type="project" value="InterPro"/>
</dbReference>
<dbReference type="Proteomes" id="UP000634476">
    <property type="component" value="Unassembled WGS sequence"/>
</dbReference>
<keyword evidence="10" id="KW-0472">Membrane</keyword>
<feature type="region of interest" description="Disordered" evidence="9">
    <location>
        <begin position="326"/>
        <end position="351"/>
    </location>
</feature>
<keyword evidence="10" id="KW-0812">Transmembrane</keyword>
<protein>
    <recommendedName>
        <fullName evidence="2">histidine kinase</fullName>
        <ecNumber evidence="2">2.7.13.3</ecNumber>
    </recommendedName>
</protein>
<dbReference type="EC" id="2.7.13.3" evidence="2"/>
<gene>
    <name evidence="12" type="ORF">Pta02_53670</name>
</gene>
<evidence type="ECO:0000256" key="3">
    <source>
        <dbReference type="ARBA" id="ARBA00022553"/>
    </source>
</evidence>
<accession>A0A8J3SZ58</accession>
<dbReference type="GO" id="GO:0005524">
    <property type="term" value="F:ATP binding"/>
    <property type="evidence" value="ECO:0007669"/>
    <property type="project" value="UniProtKB-KW"/>
</dbReference>
<keyword evidence="3" id="KW-0597">Phosphoprotein</keyword>
<evidence type="ECO:0000259" key="11">
    <source>
        <dbReference type="Pfam" id="PF07730"/>
    </source>
</evidence>
<evidence type="ECO:0000256" key="1">
    <source>
        <dbReference type="ARBA" id="ARBA00000085"/>
    </source>
</evidence>
<sequence length="406" mass="41637">MTAWAATAARTLAGLALGVPSALAELVFLLVAGPSLLLPAARPPVLAGAVRLAALEVARLELLGGTGISGYDGRRALRYLAARLPAALLAAGVLLLLVTGIGTGTTIAWTWGRGEAFDGMEPEPLIVVYIAVAGLVLLFLEIMGIVGLAVLERRIAVATLGPSRTEQLHRRIAELAETRAGVVAAVDQERRRIERDLHDGVQQRLVALAMLIGRARRGRSPELLDELLGQAHTAAQEALGELREVAWRVYPSGLDTLGLHDALAGVAERAGMPVTIRYGLRERPPGPVEAAVYFVVSEAVTNAAKHAGARAVTVEVTGKVTEKVTGKRAGDGVPGGGTAGTAGGPPGTAGRRSVVVRVEDDGEGGADPAGGGLSGLARRVAALDGGLRVDSPPGGPTVITAELPCG</sequence>
<feature type="domain" description="Signal transduction histidine kinase subgroup 3 dimerisation and phosphoacceptor" evidence="11">
    <location>
        <begin position="189"/>
        <end position="253"/>
    </location>
</feature>
<name>A0A8J3SZ58_9ACTN</name>
<dbReference type="Gene3D" id="1.20.5.1930">
    <property type="match status" value="1"/>
</dbReference>
<evidence type="ECO:0000256" key="2">
    <source>
        <dbReference type="ARBA" id="ARBA00012438"/>
    </source>
</evidence>
<dbReference type="PANTHER" id="PTHR24421:SF10">
    <property type="entry name" value="NITRATE_NITRITE SENSOR PROTEIN NARQ"/>
    <property type="match status" value="1"/>
</dbReference>
<dbReference type="Pfam" id="PF07730">
    <property type="entry name" value="HisKA_3"/>
    <property type="match status" value="1"/>
</dbReference>
<dbReference type="RefSeq" id="WP_203877643.1">
    <property type="nucleotide sequence ID" value="NZ_BOOK01000038.1"/>
</dbReference>
<evidence type="ECO:0000256" key="10">
    <source>
        <dbReference type="SAM" id="Phobius"/>
    </source>
</evidence>
<evidence type="ECO:0000256" key="7">
    <source>
        <dbReference type="ARBA" id="ARBA00022840"/>
    </source>
</evidence>
<dbReference type="GO" id="GO:0016020">
    <property type="term" value="C:membrane"/>
    <property type="evidence" value="ECO:0007669"/>
    <property type="project" value="InterPro"/>
</dbReference>
<dbReference type="CDD" id="cd16917">
    <property type="entry name" value="HATPase_UhpB-NarQ-NarX-like"/>
    <property type="match status" value="1"/>
</dbReference>
<comment type="catalytic activity">
    <reaction evidence="1">
        <text>ATP + protein L-histidine = ADP + protein N-phospho-L-histidine.</text>
        <dbReference type="EC" id="2.7.13.3"/>
    </reaction>
</comment>
<dbReference type="AlphaFoldDB" id="A0A8J3SZ58"/>
<proteinExistence type="predicted"/>
<feature type="transmembrane region" description="Helical" evidence="10">
    <location>
        <begin position="126"/>
        <end position="151"/>
    </location>
</feature>
<keyword evidence="10" id="KW-1133">Transmembrane helix</keyword>
<evidence type="ECO:0000313" key="13">
    <source>
        <dbReference type="Proteomes" id="UP000634476"/>
    </source>
</evidence>
<dbReference type="InterPro" id="IPR050482">
    <property type="entry name" value="Sensor_HK_TwoCompSys"/>
</dbReference>
<keyword evidence="8" id="KW-0902">Two-component regulatory system</keyword>
<keyword evidence="7" id="KW-0067">ATP-binding</keyword>
<keyword evidence="13" id="KW-1185">Reference proteome</keyword>
<evidence type="ECO:0000313" key="12">
    <source>
        <dbReference type="EMBL" id="GII03359.1"/>
    </source>
</evidence>
<feature type="compositionally biased region" description="Gly residues" evidence="9">
    <location>
        <begin position="332"/>
        <end position="347"/>
    </location>
</feature>
<dbReference type="Gene3D" id="3.30.565.10">
    <property type="entry name" value="Histidine kinase-like ATPase, C-terminal domain"/>
    <property type="match status" value="1"/>
</dbReference>
<evidence type="ECO:0000256" key="8">
    <source>
        <dbReference type="ARBA" id="ARBA00023012"/>
    </source>
</evidence>